<feature type="compositionally biased region" description="Polar residues" evidence="1">
    <location>
        <begin position="1"/>
        <end position="31"/>
    </location>
</feature>
<feature type="region of interest" description="Disordered" evidence="1">
    <location>
        <begin position="1"/>
        <end position="32"/>
    </location>
</feature>
<comment type="caution">
    <text evidence="3">The sequence shown here is derived from an EMBL/GenBank/DDBJ whole genome shotgun (WGS) entry which is preliminary data.</text>
</comment>
<gene>
    <name evidence="3" type="ORF">KUTeg_012093</name>
</gene>
<reference evidence="3 4" key="1">
    <citation type="submission" date="2022-12" db="EMBL/GenBank/DDBJ databases">
        <title>Chromosome-level genome of Tegillarca granosa.</title>
        <authorList>
            <person name="Kim J."/>
        </authorList>
    </citation>
    <scope>NUCLEOTIDE SEQUENCE [LARGE SCALE GENOMIC DNA]</scope>
    <source>
        <strain evidence="3">Teg-2019</strain>
        <tissue evidence="3">Adductor muscle</tissue>
    </source>
</reference>
<dbReference type="EMBL" id="JARBDR010000640">
    <property type="protein sequence ID" value="KAJ8310228.1"/>
    <property type="molecule type" value="Genomic_DNA"/>
</dbReference>
<feature type="domain" description="DUF6589" evidence="2">
    <location>
        <begin position="100"/>
        <end position="291"/>
    </location>
</feature>
<evidence type="ECO:0000313" key="4">
    <source>
        <dbReference type="Proteomes" id="UP001217089"/>
    </source>
</evidence>
<keyword evidence="4" id="KW-1185">Reference proteome</keyword>
<dbReference type="SUPFAM" id="SSF57903">
    <property type="entry name" value="FYVE/PHD zinc finger"/>
    <property type="match status" value="1"/>
</dbReference>
<name>A0ABQ9F3R8_TEGGR</name>
<sequence>MTTSASHTETENKSSNGGNVQESSDTTSNISPVPLYDVNRQYYFDVTFDNVNQKVGVRHHVRGKQNKMLNMVQSYATLERVGSYGLSNIMPSAETIDSIPLTDILPTVEDEFSLREELSIMISRILQKFIPAFSNLETISSIPHQYSEVSARKSEIVPLGILNKGEASTAGMIDILESFKEYVPRDRNGKPLPLLLYCDGLSCERVEGAQRARINGEDKWARLDMFEPAIQEWHRRLMYLQDTYDELFNFESHREKGTLYNLKHVFDHRGVSKNIMECFNHADELLDFATEGYAVLYAMELGEMETITDTPCNFPEDPEGKKHSTGIASVMKFHPNTTEVLNVAVERKLEKSEYCICRLNTGGTMIYCCNNTCQRGGWFHLECLGMLDDDVPDDKWF</sequence>
<dbReference type="InterPro" id="IPR011011">
    <property type="entry name" value="Znf_FYVE_PHD"/>
</dbReference>
<organism evidence="3 4">
    <name type="scientific">Tegillarca granosa</name>
    <name type="common">Malaysian cockle</name>
    <name type="synonym">Anadara granosa</name>
    <dbReference type="NCBI Taxonomy" id="220873"/>
    <lineage>
        <taxon>Eukaryota</taxon>
        <taxon>Metazoa</taxon>
        <taxon>Spiralia</taxon>
        <taxon>Lophotrochozoa</taxon>
        <taxon>Mollusca</taxon>
        <taxon>Bivalvia</taxon>
        <taxon>Autobranchia</taxon>
        <taxon>Pteriomorphia</taxon>
        <taxon>Arcoida</taxon>
        <taxon>Arcoidea</taxon>
        <taxon>Arcidae</taxon>
        <taxon>Tegillarca</taxon>
    </lineage>
</organism>
<dbReference type="Proteomes" id="UP001217089">
    <property type="component" value="Unassembled WGS sequence"/>
</dbReference>
<dbReference type="InterPro" id="IPR046496">
    <property type="entry name" value="DUF6589"/>
</dbReference>
<accession>A0ABQ9F3R8</accession>
<evidence type="ECO:0000313" key="3">
    <source>
        <dbReference type="EMBL" id="KAJ8310228.1"/>
    </source>
</evidence>
<dbReference type="Gene3D" id="3.30.40.10">
    <property type="entry name" value="Zinc/RING finger domain, C3HC4 (zinc finger)"/>
    <property type="match status" value="1"/>
</dbReference>
<dbReference type="InterPro" id="IPR013083">
    <property type="entry name" value="Znf_RING/FYVE/PHD"/>
</dbReference>
<dbReference type="Pfam" id="PF20231">
    <property type="entry name" value="DUF6589"/>
    <property type="match status" value="1"/>
</dbReference>
<evidence type="ECO:0000259" key="2">
    <source>
        <dbReference type="Pfam" id="PF20231"/>
    </source>
</evidence>
<evidence type="ECO:0000256" key="1">
    <source>
        <dbReference type="SAM" id="MobiDB-lite"/>
    </source>
</evidence>
<proteinExistence type="predicted"/>
<protein>
    <recommendedName>
        <fullName evidence="2">DUF6589 domain-containing protein</fullName>
    </recommendedName>
</protein>